<organism evidence="4 5">
    <name type="scientific">Nonomuraea longicatena</name>
    <dbReference type="NCBI Taxonomy" id="83682"/>
    <lineage>
        <taxon>Bacteria</taxon>
        <taxon>Bacillati</taxon>
        <taxon>Actinomycetota</taxon>
        <taxon>Actinomycetes</taxon>
        <taxon>Streptosporangiales</taxon>
        <taxon>Streptosporangiaceae</taxon>
        <taxon>Nonomuraea</taxon>
    </lineage>
</organism>
<dbReference type="Pfam" id="PF08240">
    <property type="entry name" value="ADH_N"/>
    <property type="match status" value="1"/>
</dbReference>
<dbReference type="InterPro" id="IPR011032">
    <property type="entry name" value="GroES-like_sf"/>
</dbReference>
<dbReference type="Pfam" id="PF00107">
    <property type="entry name" value="ADH_zinc_N"/>
    <property type="match status" value="1"/>
</dbReference>
<sequence length="324" mass="33749">MRAIQVHQFGGPDVLVPADLPDPTPGPGQVVVRLAAADVIFLDTLLRGGWGGDYFPLKPPYVPGGGGAGRVVAVGDGVDPDWIGRRVLARSSAGYAELITTTVVEIVELPDDIDFPEAAAMLHDGVTALLLREAAGEFPEGTWVLVTSAAGGAGSLLVQLLRASGARVIAAARGERKLNLARELGAEAVVDYSEAGWQTRVREATGGAGAHIVYDGAGGELGRAAFEAVADGGLFLTYGTSNEDFTVIDPKVLEARRVDFKNLLEEGSPDKPAVNALMTEALRLTAKGDIRPAIGATFPLERAAEAHASLEARNTVGKSLLLIT</sequence>
<dbReference type="PANTHER" id="PTHR48106">
    <property type="entry name" value="QUINONE OXIDOREDUCTASE PIG3-RELATED"/>
    <property type="match status" value="1"/>
</dbReference>
<dbReference type="EMBL" id="BAAAHQ010000004">
    <property type="protein sequence ID" value="GAA0917419.1"/>
    <property type="molecule type" value="Genomic_DNA"/>
</dbReference>
<dbReference type="Proteomes" id="UP001501578">
    <property type="component" value="Unassembled WGS sequence"/>
</dbReference>
<keyword evidence="5" id="KW-1185">Reference proteome</keyword>
<proteinExistence type="predicted"/>
<dbReference type="SMART" id="SM00829">
    <property type="entry name" value="PKS_ER"/>
    <property type="match status" value="1"/>
</dbReference>
<gene>
    <name evidence="4" type="ORF">GCM10009560_13410</name>
</gene>
<evidence type="ECO:0000256" key="2">
    <source>
        <dbReference type="ARBA" id="ARBA00023002"/>
    </source>
</evidence>
<evidence type="ECO:0000259" key="3">
    <source>
        <dbReference type="SMART" id="SM00829"/>
    </source>
</evidence>
<dbReference type="InterPro" id="IPR036291">
    <property type="entry name" value="NAD(P)-bd_dom_sf"/>
</dbReference>
<dbReference type="InterPro" id="IPR013154">
    <property type="entry name" value="ADH-like_N"/>
</dbReference>
<dbReference type="Gene3D" id="3.90.180.10">
    <property type="entry name" value="Medium-chain alcohol dehydrogenases, catalytic domain"/>
    <property type="match status" value="1"/>
</dbReference>
<evidence type="ECO:0000256" key="1">
    <source>
        <dbReference type="ARBA" id="ARBA00022857"/>
    </source>
</evidence>
<name>A0ABP3Z997_9ACTN</name>
<dbReference type="SUPFAM" id="SSF51735">
    <property type="entry name" value="NAD(P)-binding Rossmann-fold domains"/>
    <property type="match status" value="1"/>
</dbReference>
<dbReference type="InterPro" id="IPR020843">
    <property type="entry name" value="ER"/>
</dbReference>
<dbReference type="InterPro" id="IPR013149">
    <property type="entry name" value="ADH-like_C"/>
</dbReference>
<evidence type="ECO:0000313" key="5">
    <source>
        <dbReference type="Proteomes" id="UP001501578"/>
    </source>
</evidence>
<reference evidence="5" key="1">
    <citation type="journal article" date="2019" name="Int. J. Syst. Evol. Microbiol.">
        <title>The Global Catalogue of Microorganisms (GCM) 10K type strain sequencing project: providing services to taxonomists for standard genome sequencing and annotation.</title>
        <authorList>
            <consortium name="The Broad Institute Genomics Platform"/>
            <consortium name="The Broad Institute Genome Sequencing Center for Infectious Disease"/>
            <person name="Wu L."/>
            <person name="Ma J."/>
        </authorList>
    </citation>
    <scope>NUCLEOTIDE SEQUENCE [LARGE SCALE GENOMIC DNA]</scope>
    <source>
        <strain evidence="5">JCM 11136</strain>
    </source>
</reference>
<evidence type="ECO:0000313" key="4">
    <source>
        <dbReference type="EMBL" id="GAA0917419.1"/>
    </source>
</evidence>
<protein>
    <submittedName>
        <fullName evidence="4">Zinc-binding dehydrogenase</fullName>
    </submittedName>
</protein>
<keyword evidence="1" id="KW-0521">NADP</keyword>
<keyword evidence="2" id="KW-0560">Oxidoreductase</keyword>
<dbReference type="Gene3D" id="3.40.50.720">
    <property type="entry name" value="NAD(P)-binding Rossmann-like Domain"/>
    <property type="match status" value="1"/>
</dbReference>
<dbReference type="RefSeq" id="WP_343948814.1">
    <property type="nucleotide sequence ID" value="NZ_BAAAHQ010000004.1"/>
</dbReference>
<feature type="domain" description="Enoyl reductase (ER)" evidence="3">
    <location>
        <begin position="10"/>
        <end position="321"/>
    </location>
</feature>
<dbReference type="CDD" id="cd08244">
    <property type="entry name" value="MDR_enoyl_red"/>
    <property type="match status" value="1"/>
</dbReference>
<comment type="caution">
    <text evidence="4">The sequence shown here is derived from an EMBL/GenBank/DDBJ whole genome shotgun (WGS) entry which is preliminary data.</text>
</comment>
<accession>A0ABP3Z997</accession>
<dbReference type="SUPFAM" id="SSF50129">
    <property type="entry name" value="GroES-like"/>
    <property type="match status" value="1"/>
</dbReference>